<organism evidence="1 2">
    <name type="scientific">Spirobacillus cienkowskii</name>
    <dbReference type="NCBI Taxonomy" id="495820"/>
    <lineage>
        <taxon>Bacteria</taxon>
        <taxon>Pseudomonadati</taxon>
        <taxon>Bdellovibrionota</taxon>
        <taxon>Oligoflexia</taxon>
        <taxon>Silvanigrellales</taxon>
        <taxon>Spirobacillus</taxon>
    </lineage>
</organism>
<dbReference type="AlphaFoldDB" id="A0A369KRI6"/>
<accession>A0A369KRI6</accession>
<evidence type="ECO:0000313" key="1">
    <source>
        <dbReference type="EMBL" id="RDB36212.1"/>
    </source>
</evidence>
<protein>
    <submittedName>
        <fullName evidence="1">Uncharacterized protein</fullName>
    </submittedName>
</protein>
<keyword evidence="2" id="KW-1185">Reference proteome</keyword>
<dbReference type="Proteomes" id="UP000253934">
    <property type="component" value="Unassembled WGS sequence"/>
</dbReference>
<dbReference type="EMBL" id="QOVW01000065">
    <property type="protein sequence ID" value="RDB36212.1"/>
    <property type="molecule type" value="Genomic_DNA"/>
</dbReference>
<gene>
    <name evidence="1" type="ORF">DCC88_06425</name>
</gene>
<dbReference type="RefSeq" id="WP_338636972.1">
    <property type="nucleotide sequence ID" value="NZ_CP146516.1"/>
</dbReference>
<evidence type="ECO:0000313" key="2">
    <source>
        <dbReference type="Proteomes" id="UP000253934"/>
    </source>
</evidence>
<reference evidence="1" key="1">
    <citation type="submission" date="2018-04" db="EMBL/GenBank/DDBJ databases">
        <title>Draft genome sequence of the Candidatus Spirobacillus cienkowskii, a pathogen of freshwater Daphnia species, reconstructed from hemolymph metagenomic reads.</title>
        <authorList>
            <person name="Bresciani L."/>
            <person name="Lemos L.N."/>
            <person name="Wale N."/>
            <person name="Lin J.Y."/>
            <person name="Fernandes G.R."/>
            <person name="Duffy M.A."/>
            <person name="Rodrigues J.M."/>
        </authorList>
    </citation>
    <scope>NUCLEOTIDE SEQUENCE [LARGE SCALE GENOMIC DNA]</scope>
    <source>
        <strain evidence="1">Binning01</strain>
    </source>
</reference>
<sequence>MVPHQPDNQDNTNKWKQQVNEYFHDISLSMQKKHSLEHLITSATFSQKRRFLHKVKHSFFYKLNFSYFKKNNKFFTHFTTACFSALTTWGSIKFFENVSHDFIIDMVATVQDSRTLPPDFDLVGDASGLPELSLESLPNQAFTPNIPNQLSQFYSASEGRFFLYKGLQGVSINLHSNTNNQSNLLPHPATLYIVKLTKNNLESFPKQKVLKRIRTSSSKVNRVYAWRDDVYGYAMVQNVPSSIENTDLPNLIID</sequence>
<name>A0A369KRI6_9BACT</name>
<proteinExistence type="predicted"/>
<comment type="caution">
    <text evidence="1">The sequence shown here is derived from an EMBL/GenBank/DDBJ whole genome shotgun (WGS) entry which is preliminary data.</text>
</comment>